<dbReference type="SUPFAM" id="SSF53067">
    <property type="entry name" value="Actin-like ATPase domain"/>
    <property type="match status" value="2"/>
</dbReference>
<protein>
    <submittedName>
        <fullName evidence="3">Sugar kinase of the NBD/HSP70 family, may contain an N-terminal HTH domain</fullName>
    </submittedName>
</protein>
<dbReference type="PANTHER" id="PTHR18964">
    <property type="entry name" value="ROK (REPRESSOR, ORF, KINASE) FAMILY"/>
    <property type="match status" value="1"/>
</dbReference>
<dbReference type="InterPro" id="IPR036388">
    <property type="entry name" value="WH-like_DNA-bd_sf"/>
</dbReference>
<dbReference type="Gene3D" id="3.30.420.40">
    <property type="match status" value="2"/>
</dbReference>
<keyword evidence="4" id="KW-1185">Reference proteome</keyword>
<dbReference type="Pfam" id="PF00480">
    <property type="entry name" value="ROK"/>
    <property type="match status" value="1"/>
</dbReference>
<dbReference type="STRING" id="67344.SAMN05216505_11345"/>
<dbReference type="EMBL" id="FMZK01000013">
    <property type="protein sequence ID" value="SDD89411.1"/>
    <property type="molecule type" value="Genomic_DNA"/>
</dbReference>
<organism evidence="3 4">
    <name type="scientific">Streptomyces prasinopilosus</name>
    <dbReference type="NCBI Taxonomy" id="67344"/>
    <lineage>
        <taxon>Bacteria</taxon>
        <taxon>Bacillati</taxon>
        <taxon>Actinomycetota</taxon>
        <taxon>Actinomycetes</taxon>
        <taxon>Kitasatosporales</taxon>
        <taxon>Streptomycetaceae</taxon>
        <taxon>Streptomyces</taxon>
    </lineage>
</organism>
<dbReference type="InterPro" id="IPR036390">
    <property type="entry name" value="WH_DNA-bd_sf"/>
</dbReference>
<accession>A0A1G6YGK2</accession>
<evidence type="ECO:0000256" key="1">
    <source>
        <dbReference type="ARBA" id="ARBA00006479"/>
    </source>
</evidence>
<reference evidence="4" key="1">
    <citation type="submission" date="2016-10" db="EMBL/GenBank/DDBJ databases">
        <authorList>
            <person name="Varghese N."/>
            <person name="Submissions S."/>
        </authorList>
    </citation>
    <scope>NUCLEOTIDE SEQUENCE [LARGE SCALE GENOMIC DNA]</scope>
    <source>
        <strain evidence="4">CGMCC 4.3504</strain>
    </source>
</reference>
<evidence type="ECO:0000313" key="4">
    <source>
        <dbReference type="Proteomes" id="UP000182100"/>
    </source>
</evidence>
<dbReference type="GO" id="GO:0016301">
    <property type="term" value="F:kinase activity"/>
    <property type="evidence" value="ECO:0007669"/>
    <property type="project" value="UniProtKB-KW"/>
</dbReference>
<feature type="region of interest" description="Disordered" evidence="2">
    <location>
        <begin position="1"/>
        <end position="22"/>
    </location>
</feature>
<keyword evidence="3" id="KW-0808">Transferase</keyword>
<dbReference type="Proteomes" id="UP000182100">
    <property type="component" value="Unassembled WGS sequence"/>
</dbReference>
<comment type="similarity">
    <text evidence="1">Belongs to the ROK (NagC/XylR) family.</text>
</comment>
<sequence>MGDVRDLLNQLPESPTSTKGTNRRRVLMAAAIKAATQADIARRAALSPATVSAVVRELADTGLLSGTKDRGGKVRLAPVDDVGVGVHLGFSHLAVIARRLDREFDQVSTQVTAEGVGRGWPRMLPVVKEMIAEAVRGTQRRMEDVLSLGIAVPRMVDPRTAAFTEPILFPWRAGDDPAKDLGTWLKVRAVIDNDANLGALAEQTYGTRENSETVVYVKASTGVGAGIIVHNTVLRGHRGMAGEIGHLTVDTDGAVCQCGGRGCLETVIGAEALIGQARAARARNSASGPETLEHLVRSANAGDAVCMRVVQDAGRHLGHALAQLCNTLNPDLIVIGGQLAECPLLLDGCKETLHRFALPGAVAEGSRFALALSELGTWAEAQGALVLGLRGQENAGSAPA</sequence>
<evidence type="ECO:0000313" key="3">
    <source>
        <dbReference type="EMBL" id="SDD89411.1"/>
    </source>
</evidence>
<feature type="compositionally biased region" description="Polar residues" evidence="2">
    <location>
        <begin position="11"/>
        <end position="20"/>
    </location>
</feature>
<gene>
    <name evidence="3" type="ORF">SAMN05216505_11345</name>
</gene>
<proteinExistence type="inferred from homology"/>
<dbReference type="Gene3D" id="1.10.10.10">
    <property type="entry name" value="Winged helix-like DNA-binding domain superfamily/Winged helix DNA-binding domain"/>
    <property type="match status" value="1"/>
</dbReference>
<keyword evidence="3" id="KW-0418">Kinase</keyword>
<dbReference type="InterPro" id="IPR000600">
    <property type="entry name" value="ROK"/>
</dbReference>
<dbReference type="SUPFAM" id="SSF46785">
    <property type="entry name" value="Winged helix' DNA-binding domain"/>
    <property type="match status" value="1"/>
</dbReference>
<dbReference type="InterPro" id="IPR043129">
    <property type="entry name" value="ATPase_NBD"/>
</dbReference>
<evidence type="ECO:0000256" key="2">
    <source>
        <dbReference type="SAM" id="MobiDB-lite"/>
    </source>
</evidence>
<name>A0A1G6YGK2_9ACTN</name>
<dbReference type="PANTHER" id="PTHR18964:SF173">
    <property type="entry name" value="GLUCOKINASE"/>
    <property type="match status" value="1"/>
</dbReference>
<dbReference type="AlphaFoldDB" id="A0A1G6YGK2"/>